<proteinExistence type="predicted"/>
<keyword evidence="2" id="KW-1185">Reference proteome</keyword>
<gene>
    <name evidence="1" type="ORF">K488DRAFT_60635</name>
</gene>
<dbReference type="Proteomes" id="UP000814128">
    <property type="component" value="Unassembled WGS sequence"/>
</dbReference>
<organism evidence="1 2">
    <name type="scientific">Vararia minispora EC-137</name>
    <dbReference type="NCBI Taxonomy" id="1314806"/>
    <lineage>
        <taxon>Eukaryota</taxon>
        <taxon>Fungi</taxon>
        <taxon>Dikarya</taxon>
        <taxon>Basidiomycota</taxon>
        <taxon>Agaricomycotina</taxon>
        <taxon>Agaricomycetes</taxon>
        <taxon>Russulales</taxon>
        <taxon>Lachnocladiaceae</taxon>
        <taxon>Vararia</taxon>
    </lineage>
</organism>
<dbReference type="EMBL" id="MU273851">
    <property type="protein sequence ID" value="KAI0027710.1"/>
    <property type="molecule type" value="Genomic_DNA"/>
</dbReference>
<protein>
    <submittedName>
        <fullName evidence="1">Uncharacterized protein</fullName>
    </submittedName>
</protein>
<sequence length="261" mass="28094">MSDPPQDTSDSTAPAPTVPRTLTARQEHRLADALETRFLDLTRAFKKRTTPTTTVPTLAAYLSAARPLLSLILLTPPSSSAQRTAHLLRYTSDTLSAVLGYAPTADALPPLLEWAGVLDRGWLAVLRGARWDSAAGEGVLEDVGVAGVSGTERIRLRSLLVGGTARIEEWLARLPASASSQAEQTDVEAALQALGLRERFEGLFERTLGELGVGEPQVEMTALLRPDEMLRFGDEDASGVVLGVFEDEEDEEDLEEVGMGD</sequence>
<evidence type="ECO:0000313" key="1">
    <source>
        <dbReference type="EMBL" id="KAI0027710.1"/>
    </source>
</evidence>
<reference evidence="1" key="2">
    <citation type="journal article" date="2022" name="New Phytol.">
        <title>Evolutionary transition to the ectomycorrhizal habit in the genomes of a hyperdiverse lineage of mushroom-forming fungi.</title>
        <authorList>
            <person name="Looney B."/>
            <person name="Miyauchi S."/>
            <person name="Morin E."/>
            <person name="Drula E."/>
            <person name="Courty P.E."/>
            <person name="Kohler A."/>
            <person name="Kuo A."/>
            <person name="LaButti K."/>
            <person name="Pangilinan J."/>
            <person name="Lipzen A."/>
            <person name="Riley R."/>
            <person name="Andreopoulos W."/>
            <person name="He G."/>
            <person name="Johnson J."/>
            <person name="Nolan M."/>
            <person name="Tritt A."/>
            <person name="Barry K.W."/>
            <person name="Grigoriev I.V."/>
            <person name="Nagy L.G."/>
            <person name="Hibbett D."/>
            <person name="Henrissat B."/>
            <person name="Matheny P.B."/>
            <person name="Labbe J."/>
            <person name="Martin F.M."/>
        </authorList>
    </citation>
    <scope>NUCLEOTIDE SEQUENCE</scope>
    <source>
        <strain evidence="1">EC-137</strain>
    </source>
</reference>
<reference evidence="1" key="1">
    <citation type="submission" date="2021-02" db="EMBL/GenBank/DDBJ databases">
        <authorList>
            <consortium name="DOE Joint Genome Institute"/>
            <person name="Ahrendt S."/>
            <person name="Looney B.P."/>
            <person name="Miyauchi S."/>
            <person name="Morin E."/>
            <person name="Drula E."/>
            <person name="Courty P.E."/>
            <person name="Chicoki N."/>
            <person name="Fauchery L."/>
            <person name="Kohler A."/>
            <person name="Kuo A."/>
            <person name="Labutti K."/>
            <person name="Pangilinan J."/>
            <person name="Lipzen A."/>
            <person name="Riley R."/>
            <person name="Andreopoulos W."/>
            <person name="He G."/>
            <person name="Johnson J."/>
            <person name="Barry K.W."/>
            <person name="Grigoriev I.V."/>
            <person name="Nagy L."/>
            <person name="Hibbett D."/>
            <person name="Henrissat B."/>
            <person name="Matheny P.B."/>
            <person name="Labbe J."/>
            <person name="Martin F."/>
        </authorList>
    </citation>
    <scope>NUCLEOTIDE SEQUENCE</scope>
    <source>
        <strain evidence="1">EC-137</strain>
    </source>
</reference>
<name>A0ACB8Q7F1_9AGAM</name>
<evidence type="ECO:0000313" key="2">
    <source>
        <dbReference type="Proteomes" id="UP000814128"/>
    </source>
</evidence>
<comment type="caution">
    <text evidence="1">The sequence shown here is derived from an EMBL/GenBank/DDBJ whole genome shotgun (WGS) entry which is preliminary data.</text>
</comment>
<accession>A0ACB8Q7F1</accession>